<reference evidence="2" key="1">
    <citation type="journal article" date="2007" name="Science">
        <title>Candidatus Chloracidobacterium thermophilum: an aerobic phototrophic Acidobacterium.</title>
        <authorList>
            <person name="Bryant D.A."/>
            <person name="Costas A.M."/>
            <person name="Maresca J.A."/>
            <person name="Chew A.G."/>
            <person name="Klatt C.G."/>
            <person name="Bateson M.M."/>
            <person name="Tallon L.J."/>
            <person name="Hostetler J."/>
            <person name="Nelson W.C."/>
            <person name="Heidelberg J.F."/>
            <person name="Ward D.M."/>
        </authorList>
    </citation>
    <scope>NUCLEOTIDE SEQUENCE</scope>
</reference>
<organism evidence="2">
    <name type="scientific">Chloracidobacterium thermophilum</name>
    <dbReference type="NCBI Taxonomy" id="458033"/>
    <lineage>
        <taxon>Bacteria</taxon>
        <taxon>Pseudomonadati</taxon>
        <taxon>Acidobacteriota</taxon>
        <taxon>Terriglobia</taxon>
        <taxon>Terriglobales</taxon>
        <taxon>Acidobacteriaceae</taxon>
        <taxon>Chloracidobacterium</taxon>
    </lineage>
</organism>
<evidence type="ECO:0000313" key="2">
    <source>
        <dbReference type="EMBL" id="ABV27264.1"/>
    </source>
</evidence>
<accession>A8DJQ5</accession>
<gene>
    <name evidence="2" type="ORF">YS_M60-F11.148</name>
</gene>
<evidence type="ECO:0000256" key="1">
    <source>
        <dbReference type="SAM" id="SignalP"/>
    </source>
</evidence>
<proteinExistence type="predicted"/>
<name>A8DJQ5_9BACT</name>
<feature type="chain" id="PRO_5002720569" evidence="1">
    <location>
        <begin position="28"/>
        <end position="296"/>
    </location>
</feature>
<feature type="signal peptide" evidence="1">
    <location>
        <begin position="1"/>
        <end position="27"/>
    </location>
</feature>
<dbReference type="EMBL" id="EF531339">
    <property type="protein sequence ID" value="ABV27264.1"/>
    <property type="molecule type" value="Genomic_DNA"/>
</dbReference>
<sequence>MKDMVRRTHVRISCWLVFLGISWLADAAFAQSASLSTNSPQETFPQTPTETVLAFYRLLREQRLTEAFRLHVCNPAVEKLTDQQLAELEPEFLRLIGGIPEKLVTSGETISGENATVFVVVPDKATSDGQPQMVTAPVGLIRVDGRWLIGDHETRELALAHGSNFFKLSEEGVFIRMAQNEDAMARLLTQLLEIEQVFARNNRGNYATLPELVAHRNQFREDIARVIALLETGEIFGHTIEIVVSPNRRDFAIYAVPKRHNYDGRYSFYADRSGVRYRNHGGARIEKDTPGSKLLN</sequence>
<dbReference type="AlphaFoldDB" id="A8DJQ5"/>
<protein>
    <submittedName>
        <fullName evidence="2">Uncharacterized protein</fullName>
    </submittedName>
</protein>
<keyword evidence="1" id="KW-0732">Signal</keyword>